<keyword evidence="3" id="KW-1185">Reference proteome</keyword>
<proteinExistence type="predicted"/>
<evidence type="ECO:0000256" key="1">
    <source>
        <dbReference type="SAM" id="MobiDB-lite"/>
    </source>
</evidence>
<feature type="region of interest" description="Disordered" evidence="1">
    <location>
        <begin position="76"/>
        <end position="135"/>
    </location>
</feature>
<evidence type="ECO:0000313" key="3">
    <source>
        <dbReference type="Proteomes" id="UP001358586"/>
    </source>
</evidence>
<gene>
    <name evidence="2" type="ORF">PVK06_026742</name>
</gene>
<comment type="caution">
    <text evidence="2">The sequence shown here is derived from an EMBL/GenBank/DDBJ whole genome shotgun (WGS) entry which is preliminary data.</text>
</comment>
<feature type="compositionally biased region" description="Basic and acidic residues" evidence="1">
    <location>
        <begin position="89"/>
        <end position="99"/>
    </location>
</feature>
<dbReference type="EMBL" id="JARKNE010000008">
    <property type="protein sequence ID" value="KAK5811411.1"/>
    <property type="molecule type" value="Genomic_DNA"/>
</dbReference>
<accession>A0ABR0NYH7</accession>
<organism evidence="2 3">
    <name type="scientific">Gossypium arboreum</name>
    <name type="common">Tree cotton</name>
    <name type="synonym">Gossypium nanking</name>
    <dbReference type="NCBI Taxonomy" id="29729"/>
    <lineage>
        <taxon>Eukaryota</taxon>
        <taxon>Viridiplantae</taxon>
        <taxon>Streptophyta</taxon>
        <taxon>Embryophyta</taxon>
        <taxon>Tracheophyta</taxon>
        <taxon>Spermatophyta</taxon>
        <taxon>Magnoliopsida</taxon>
        <taxon>eudicotyledons</taxon>
        <taxon>Gunneridae</taxon>
        <taxon>Pentapetalae</taxon>
        <taxon>rosids</taxon>
        <taxon>malvids</taxon>
        <taxon>Malvales</taxon>
        <taxon>Malvaceae</taxon>
        <taxon>Malvoideae</taxon>
        <taxon>Gossypium</taxon>
    </lineage>
</organism>
<protein>
    <submittedName>
        <fullName evidence="2">Uncharacterized protein</fullName>
    </submittedName>
</protein>
<evidence type="ECO:0000313" key="2">
    <source>
        <dbReference type="EMBL" id="KAK5811411.1"/>
    </source>
</evidence>
<reference evidence="2 3" key="1">
    <citation type="submission" date="2023-03" db="EMBL/GenBank/DDBJ databases">
        <title>WGS of Gossypium arboreum.</title>
        <authorList>
            <person name="Yu D."/>
        </authorList>
    </citation>
    <scope>NUCLEOTIDE SEQUENCE [LARGE SCALE GENOMIC DNA]</scope>
    <source>
        <tissue evidence="2">Leaf</tissue>
    </source>
</reference>
<name>A0ABR0NYH7_GOSAR</name>
<sequence length="135" mass="15767">MVFASSQLSPAALPEFLLFPPIIRYYKPPSEEDDFRDRDRSVKFPPIVHVSNVEKEEDSRDVEECMRRIDSLVTPSTQEVADDVGAMPKTEERSKDCVKPKKKKRKCSKDKKFKKEEKKRRKKKHRAATLMAEEI</sequence>
<feature type="compositionally biased region" description="Basic residues" evidence="1">
    <location>
        <begin position="100"/>
        <end position="127"/>
    </location>
</feature>
<dbReference type="Proteomes" id="UP001358586">
    <property type="component" value="Chromosome 8"/>
</dbReference>